<comment type="similarity">
    <text evidence="2">Belongs to the MLO family.</text>
</comment>
<dbReference type="GO" id="GO:0006952">
    <property type="term" value="P:defense response"/>
    <property type="evidence" value="ECO:0007669"/>
    <property type="project" value="UniProtKB-KW"/>
</dbReference>
<keyword evidence="4" id="KW-0611">Plant defense</keyword>
<gene>
    <name evidence="9" type="ORF">T459_30153</name>
</gene>
<evidence type="ECO:0000256" key="2">
    <source>
        <dbReference type="ARBA" id="ARBA00006574"/>
    </source>
</evidence>
<keyword evidence="7" id="KW-0568">Pathogenesis-related protein</keyword>
<dbReference type="AlphaFoldDB" id="A0A2G2Y7K7"/>
<proteinExistence type="inferred from homology"/>
<dbReference type="InterPro" id="IPR004326">
    <property type="entry name" value="Mlo"/>
</dbReference>
<evidence type="ECO:0000313" key="9">
    <source>
        <dbReference type="EMBL" id="PHT65728.1"/>
    </source>
</evidence>
<protein>
    <submittedName>
        <fullName evidence="9">Uncharacterized protein</fullName>
    </submittedName>
</protein>
<keyword evidence="3 8" id="KW-0812">Transmembrane</keyword>
<evidence type="ECO:0000256" key="1">
    <source>
        <dbReference type="ARBA" id="ARBA00004141"/>
    </source>
</evidence>
<evidence type="ECO:0000256" key="5">
    <source>
        <dbReference type="ARBA" id="ARBA00022989"/>
    </source>
</evidence>
<dbReference type="EMBL" id="AYRZ02000012">
    <property type="protein sequence ID" value="PHT65728.1"/>
    <property type="molecule type" value="Genomic_DNA"/>
</dbReference>
<accession>A0A2G2Y7K7</accession>
<comment type="caution">
    <text evidence="9">The sequence shown here is derived from an EMBL/GenBank/DDBJ whole genome shotgun (WGS) entry which is preliminary data.</text>
</comment>
<dbReference type="Proteomes" id="UP000222542">
    <property type="component" value="Unassembled WGS sequence"/>
</dbReference>
<feature type="transmembrane region" description="Helical" evidence="8">
    <location>
        <begin position="12"/>
        <end position="31"/>
    </location>
</feature>
<evidence type="ECO:0000256" key="4">
    <source>
        <dbReference type="ARBA" id="ARBA00022821"/>
    </source>
</evidence>
<name>A0A2G2Y7K7_CAPAN</name>
<keyword evidence="6 8" id="KW-0472">Membrane</keyword>
<keyword evidence="5 8" id="KW-1133">Transmembrane helix</keyword>
<organism evidence="9 10">
    <name type="scientific">Capsicum annuum</name>
    <name type="common">Capsicum pepper</name>
    <dbReference type="NCBI Taxonomy" id="4072"/>
    <lineage>
        <taxon>Eukaryota</taxon>
        <taxon>Viridiplantae</taxon>
        <taxon>Streptophyta</taxon>
        <taxon>Embryophyta</taxon>
        <taxon>Tracheophyta</taxon>
        <taxon>Spermatophyta</taxon>
        <taxon>Magnoliopsida</taxon>
        <taxon>eudicotyledons</taxon>
        <taxon>Gunneridae</taxon>
        <taxon>Pentapetalae</taxon>
        <taxon>asterids</taxon>
        <taxon>lamiids</taxon>
        <taxon>Solanales</taxon>
        <taxon>Solanaceae</taxon>
        <taxon>Solanoideae</taxon>
        <taxon>Capsiceae</taxon>
        <taxon>Capsicum</taxon>
    </lineage>
</organism>
<evidence type="ECO:0000256" key="8">
    <source>
        <dbReference type="SAM" id="Phobius"/>
    </source>
</evidence>
<dbReference type="PANTHER" id="PTHR31942">
    <property type="entry name" value="MLO-LIKE PROTEIN 1"/>
    <property type="match status" value="1"/>
</dbReference>
<evidence type="ECO:0000313" key="10">
    <source>
        <dbReference type="Proteomes" id="UP000222542"/>
    </source>
</evidence>
<reference evidence="9 10" key="2">
    <citation type="journal article" date="2017" name="Genome Biol.">
        <title>New reference genome sequences of hot pepper reveal the massive evolution of plant disease-resistance genes by retroduplication.</title>
        <authorList>
            <person name="Kim S."/>
            <person name="Park J."/>
            <person name="Yeom S.I."/>
            <person name="Kim Y.M."/>
            <person name="Seo E."/>
            <person name="Kim K.T."/>
            <person name="Kim M.S."/>
            <person name="Lee J.M."/>
            <person name="Cheong K."/>
            <person name="Shin H.S."/>
            <person name="Kim S.B."/>
            <person name="Han K."/>
            <person name="Lee J."/>
            <person name="Park M."/>
            <person name="Lee H.A."/>
            <person name="Lee H.Y."/>
            <person name="Lee Y."/>
            <person name="Oh S."/>
            <person name="Lee J.H."/>
            <person name="Choi E."/>
            <person name="Choi E."/>
            <person name="Lee S.E."/>
            <person name="Jeon J."/>
            <person name="Kim H."/>
            <person name="Choi G."/>
            <person name="Song H."/>
            <person name="Lee J."/>
            <person name="Lee S.C."/>
            <person name="Kwon J.K."/>
            <person name="Lee H.Y."/>
            <person name="Koo N."/>
            <person name="Hong Y."/>
            <person name="Kim R.W."/>
            <person name="Kang W.H."/>
            <person name="Huh J.H."/>
            <person name="Kang B.C."/>
            <person name="Yang T.J."/>
            <person name="Lee Y.H."/>
            <person name="Bennetzen J.L."/>
            <person name="Choi D."/>
        </authorList>
    </citation>
    <scope>NUCLEOTIDE SEQUENCE [LARGE SCALE GENOMIC DNA]</scope>
    <source>
        <strain evidence="10">cv. CM334</strain>
    </source>
</reference>
<dbReference type="GO" id="GO:0016020">
    <property type="term" value="C:membrane"/>
    <property type="evidence" value="ECO:0007669"/>
    <property type="project" value="UniProtKB-SubCell"/>
</dbReference>
<dbReference type="STRING" id="4072.A0A2G2Y7K7"/>
<dbReference type="Gramene" id="PHT65728">
    <property type="protein sequence ID" value="PHT65728"/>
    <property type="gene ID" value="T459_30153"/>
</dbReference>
<dbReference type="PANTHER" id="PTHR31942:SF110">
    <property type="entry name" value="MLO-LIKE PROTEIN"/>
    <property type="match status" value="1"/>
</dbReference>
<keyword evidence="10" id="KW-1185">Reference proteome</keyword>
<comment type="subcellular location">
    <subcellularLocation>
        <location evidence="1">Membrane</location>
        <topology evidence="1">Multi-pass membrane protein</topology>
    </subcellularLocation>
</comment>
<reference evidence="9 10" key="1">
    <citation type="journal article" date="2014" name="Nat. Genet.">
        <title>Genome sequence of the hot pepper provides insights into the evolution of pungency in Capsicum species.</title>
        <authorList>
            <person name="Kim S."/>
            <person name="Park M."/>
            <person name="Yeom S.I."/>
            <person name="Kim Y.M."/>
            <person name="Lee J.M."/>
            <person name="Lee H.A."/>
            <person name="Seo E."/>
            <person name="Choi J."/>
            <person name="Cheong K."/>
            <person name="Kim K.T."/>
            <person name="Jung K."/>
            <person name="Lee G.W."/>
            <person name="Oh S.K."/>
            <person name="Bae C."/>
            <person name="Kim S.B."/>
            <person name="Lee H.Y."/>
            <person name="Kim S.Y."/>
            <person name="Kim M.S."/>
            <person name="Kang B.C."/>
            <person name="Jo Y.D."/>
            <person name="Yang H.B."/>
            <person name="Jeong H.J."/>
            <person name="Kang W.H."/>
            <person name="Kwon J.K."/>
            <person name="Shin C."/>
            <person name="Lim J.Y."/>
            <person name="Park J.H."/>
            <person name="Huh J.H."/>
            <person name="Kim J.S."/>
            <person name="Kim B.D."/>
            <person name="Cohen O."/>
            <person name="Paran I."/>
            <person name="Suh M.C."/>
            <person name="Lee S.B."/>
            <person name="Kim Y.K."/>
            <person name="Shin Y."/>
            <person name="Noh S.J."/>
            <person name="Park J."/>
            <person name="Seo Y.S."/>
            <person name="Kwon S.Y."/>
            <person name="Kim H.A."/>
            <person name="Park J.M."/>
            <person name="Kim H.J."/>
            <person name="Choi S.B."/>
            <person name="Bosland P.W."/>
            <person name="Reeves G."/>
            <person name="Jo S.H."/>
            <person name="Lee B.W."/>
            <person name="Cho H.T."/>
            <person name="Choi H.S."/>
            <person name="Lee M.S."/>
            <person name="Yu Y."/>
            <person name="Do Choi Y."/>
            <person name="Park B.S."/>
            <person name="van Deynze A."/>
            <person name="Ashrafi H."/>
            <person name="Hill T."/>
            <person name="Kim W.T."/>
            <person name="Pai H.S."/>
            <person name="Ahn H.K."/>
            <person name="Yeam I."/>
            <person name="Giovannoni J.J."/>
            <person name="Rose J.K."/>
            <person name="Sorensen I."/>
            <person name="Lee S.J."/>
            <person name="Kim R.W."/>
            <person name="Choi I.Y."/>
            <person name="Choi B.S."/>
            <person name="Lim J.S."/>
            <person name="Lee Y.H."/>
            <person name="Choi D."/>
        </authorList>
    </citation>
    <scope>NUCLEOTIDE SEQUENCE [LARGE SCALE GENOMIC DNA]</scope>
    <source>
        <strain evidence="10">cv. CM334</strain>
    </source>
</reference>
<evidence type="ECO:0000256" key="7">
    <source>
        <dbReference type="ARBA" id="ARBA00023265"/>
    </source>
</evidence>
<evidence type="ECO:0000256" key="6">
    <source>
        <dbReference type="ARBA" id="ARBA00023136"/>
    </source>
</evidence>
<evidence type="ECO:0000256" key="3">
    <source>
        <dbReference type="ARBA" id="ARBA00022692"/>
    </source>
</evidence>
<sequence>MISRLKKRSDPIFHVRIVMRILILPLFVRILKRNILANPESLQFDASVERVDYLTLRHGFVMAHLAPQQEKKFDFQLYINRALEEDFTDVVGIRLVFILLATIHTLNCTITMEPVTLTSQPMDNNVTNAIFALLGSISQDLAMINERLERRVGQREQVGCPETRQEEGRSSYVILPKVEALKSFFCDTLGIVRSHEKKTLVVGTQALVDPLDNEIAFSRENDLCPSSASTYNLTKRRWCVLRIPSTSSSCASYVGPTLSGDFETSSKCMHENPIFEIDLWNTFLNPLFVHDIFKDDRESMPNCEDGSLGESENDRNLGL</sequence>
<dbReference type="Pfam" id="PF03094">
    <property type="entry name" value="Mlo"/>
    <property type="match status" value="1"/>
</dbReference>